<dbReference type="EMBL" id="REFC01000012">
    <property type="protein sequence ID" value="RMA64302.1"/>
    <property type="molecule type" value="Genomic_DNA"/>
</dbReference>
<dbReference type="Gene3D" id="3.40.50.300">
    <property type="entry name" value="P-loop containing nucleotide triphosphate hydrolases"/>
    <property type="match status" value="1"/>
</dbReference>
<accession>A0A3L9ZCE1</accession>
<organism evidence="2 3">
    <name type="scientific">Ulvibacter antarcticus</name>
    <dbReference type="NCBI Taxonomy" id="442714"/>
    <lineage>
        <taxon>Bacteria</taxon>
        <taxon>Pseudomonadati</taxon>
        <taxon>Bacteroidota</taxon>
        <taxon>Flavobacteriia</taxon>
        <taxon>Flavobacteriales</taxon>
        <taxon>Flavobacteriaceae</taxon>
        <taxon>Ulvibacter</taxon>
    </lineage>
</organism>
<keyword evidence="3" id="KW-1185">Reference proteome</keyword>
<evidence type="ECO:0000259" key="1">
    <source>
        <dbReference type="Pfam" id="PF20720"/>
    </source>
</evidence>
<protein>
    <submittedName>
        <fullName evidence="2">Restriction endonuclease</fullName>
    </submittedName>
</protein>
<reference evidence="2 3" key="1">
    <citation type="submission" date="2018-10" db="EMBL/GenBank/DDBJ databases">
        <title>Genomic Encyclopedia of Archaeal and Bacterial Type Strains, Phase II (KMG-II): from individual species to whole genera.</title>
        <authorList>
            <person name="Goeker M."/>
        </authorList>
    </citation>
    <scope>NUCLEOTIDE SEQUENCE [LARGE SCALE GENOMIC DNA]</scope>
    <source>
        <strain evidence="2 3">DSM 23424</strain>
    </source>
</reference>
<dbReference type="Proteomes" id="UP000271339">
    <property type="component" value="Unassembled WGS sequence"/>
</dbReference>
<keyword evidence="2" id="KW-0540">Nuclease</keyword>
<keyword evidence="2" id="KW-0378">Hydrolase</keyword>
<comment type="caution">
    <text evidence="2">The sequence shown here is derived from an EMBL/GenBank/DDBJ whole genome shotgun (WGS) entry which is preliminary data.</text>
</comment>
<dbReference type="SUPFAM" id="SSF52540">
    <property type="entry name" value="P-loop containing nucleoside triphosphate hydrolases"/>
    <property type="match status" value="1"/>
</dbReference>
<keyword evidence="2" id="KW-0255">Endonuclease</keyword>
<gene>
    <name evidence="2" type="ORF">BXY75_1175</name>
</gene>
<dbReference type="GO" id="GO:0004519">
    <property type="term" value="F:endonuclease activity"/>
    <property type="evidence" value="ECO:0007669"/>
    <property type="project" value="UniProtKB-KW"/>
</dbReference>
<dbReference type="Pfam" id="PF20720">
    <property type="entry name" value="nSTAND3"/>
    <property type="match status" value="1"/>
</dbReference>
<sequence>MTDYSFSSLNSTDLEKLACDLLTAQDKSGLKKYRTFKEGKDQGIDCLYSNDENPFSEVVQVKHYLNSGISKLLSDLRIKEKPKVDKLNPDRYILVTSLQLSVANVLEIKKIFNPYIKNISDIYGRDDLNRLLAENKEVESRHQKLWFSSSNVLDNLLKYKYQSRTDEFYREVILRNLRLYVETNNLEISKRILLKKKILIITGEPGVGKTTLSEILLYYFTSNNYELNIIQNDIREVENVIKDDSSKQIFYFDDFLGSTQVEIQRARSADSVLIKLINRIKRSENKLLILNTRKFILTSAIDESENLGRLNLLDAEAKIELSDYSIEEKLQILNNHIVESNIKDEHIKILKDDDIQICEHPNFTPRIIEFFTTRDRINSFNKKQLKLFIKNNLDNPIEIWRHAYLKQIGDEERFLLNTLLSIGRESSLIELEKAFESRYQYEITHNNFIRKIDVFNQILKKLNDGFIKINLKNDFLDFDGFNENVTFINPSLQDFLEFFIIDNDREIERITNSSVSIRQLTYFYPLFKKNKYQPSPLLKDRILNEYKNYIYSKTHNKDKLNLCYFIFNNLKTEKAYLLIAKLIKEISEWSVLHTYQSYLFSHSNNFDIYILKFLQETKYIKPIYDSFKSTGNEMFKIILLNLIDIYTYFDVKKLMEYYELSYDSILVNTEFREMFELRLDESFDRLVEEEIFELERSFANSSTANAKHNDLNLLKIKIKQEILGSFSFDISKITEIDWDQVSLENKLKGVEPDWDEIADNY</sequence>
<name>A0A3L9ZCE1_9FLAO</name>
<evidence type="ECO:0000313" key="3">
    <source>
        <dbReference type="Proteomes" id="UP000271339"/>
    </source>
</evidence>
<dbReference type="OrthoDB" id="9806903at2"/>
<evidence type="ECO:0000313" key="2">
    <source>
        <dbReference type="EMBL" id="RMA64302.1"/>
    </source>
</evidence>
<dbReference type="AlphaFoldDB" id="A0A3L9ZCE1"/>
<feature type="domain" description="Novel STAND NTPase 3" evidence="1">
    <location>
        <begin position="180"/>
        <end position="337"/>
    </location>
</feature>
<proteinExistence type="predicted"/>
<dbReference type="RefSeq" id="WP_121906761.1">
    <property type="nucleotide sequence ID" value="NZ_REFC01000012.1"/>
</dbReference>
<dbReference type="InterPro" id="IPR049050">
    <property type="entry name" value="nSTAND3"/>
</dbReference>
<dbReference type="InterPro" id="IPR027417">
    <property type="entry name" value="P-loop_NTPase"/>
</dbReference>